<dbReference type="AlphaFoldDB" id="A0A2M4B775"/>
<protein>
    <submittedName>
        <fullName evidence="2">Putative secreted protein</fullName>
    </submittedName>
</protein>
<proteinExistence type="predicted"/>
<sequence length="97" mass="11072">MMVRDSIFFILELRAALTIAILNDLIQSTTAERRDGGRDSPPRKHKMEIGGTRFVSVIEGKWFKSRCGWFTEASSASRLMAQELLRSRTNAAARRER</sequence>
<evidence type="ECO:0000313" key="2">
    <source>
        <dbReference type="EMBL" id="MBW48862.1"/>
    </source>
</evidence>
<name>A0A2M4B775_9DIPT</name>
<feature type="signal peptide" evidence="1">
    <location>
        <begin position="1"/>
        <end position="31"/>
    </location>
</feature>
<dbReference type="EMBL" id="GGFK01015541">
    <property type="protein sequence ID" value="MBW48862.1"/>
    <property type="molecule type" value="Transcribed_RNA"/>
</dbReference>
<evidence type="ECO:0000256" key="1">
    <source>
        <dbReference type="SAM" id="SignalP"/>
    </source>
</evidence>
<feature type="chain" id="PRO_5014979807" evidence="1">
    <location>
        <begin position="32"/>
        <end position="97"/>
    </location>
</feature>
<accession>A0A2M4B775</accession>
<keyword evidence="1" id="KW-0732">Signal</keyword>
<reference evidence="2" key="1">
    <citation type="submission" date="2018-01" db="EMBL/GenBank/DDBJ databases">
        <title>An insight into the sialome of Amazonian anophelines.</title>
        <authorList>
            <person name="Ribeiro J.M."/>
            <person name="Scarpassa V."/>
            <person name="Calvo E."/>
        </authorList>
    </citation>
    <scope>NUCLEOTIDE SEQUENCE</scope>
    <source>
        <tissue evidence="2">Salivary glands</tissue>
    </source>
</reference>
<organism evidence="2">
    <name type="scientific">Anopheles triannulatus</name>
    <dbReference type="NCBI Taxonomy" id="58253"/>
    <lineage>
        <taxon>Eukaryota</taxon>
        <taxon>Metazoa</taxon>
        <taxon>Ecdysozoa</taxon>
        <taxon>Arthropoda</taxon>
        <taxon>Hexapoda</taxon>
        <taxon>Insecta</taxon>
        <taxon>Pterygota</taxon>
        <taxon>Neoptera</taxon>
        <taxon>Endopterygota</taxon>
        <taxon>Diptera</taxon>
        <taxon>Nematocera</taxon>
        <taxon>Culicoidea</taxon>
        <taxon>Culicidae</taxon>
        <taxon>Anophelinae</taxon>
        <taxon>Anopheles</taxon>
    </lineage>
</organism>